<dbReference type="AlphaFoldDB" id="A0A3L7JWZ0"/>
<feature type="transmembrane region" description="Helical" evidence="12">
    <location>
        <begin position="65"/>
        <end position="84"/>
    </location>
</feature>
<evidence type="ECO:0000256" key="10">
    <source>
        <dbReference type="ARBA" id="ARBA00023186"/>
    </source>
</evidence>
<dbReference type="EMBL" id="RCVZ01000008">
    <property type="protein sequence ID" value="RLQ94845.1"/>
    <property type="molecule type" value="Genomic_DNA"/>
</dbReference>
<dbReference type="GO" id="GO:0016020">
    <property type="term" value="C:membrane"/>
    <property type="evidence" value="ECO:0007669"/>
    <property type="project" value="UniProtKB-SubCell"/>
</dbReference>
<evidence type="ECO:0000256" key="6">
    <source>
        <dbReference type="ARBA" id="ARBA00022989"/>
    </source>
</evidence>
<keyword evidence="10" id="KW-0143">Chaperone</keyword>
<keyword evidence="4 12" id="KW-0812">Transmembrane</keyword>
<accession>A0A3L7JWZ0</accession>
<dbReference type="NCBIfam" id="NF002849">
    <property type="entry name" value="PRK03113.1"/>
    <property type="match status" value="1"/>
</dbReference>
<dbReference type="PANTHER" id="PTHR43469">
    <property type="entry name" value="DISULFIDE FORMATION PROTEIN-RELATED"/>
    <property type="match status" value="1"/>
</dbReference>
<comment type="subcellular location">
    <subcellularLocation>
        <location evidence="1">Membrane</location>
        <topology evidence="1">Multi-pass membrane protein</topology>
    </subcellularLocation>
</comment>
<keyword evidence="5" id="KW-0249">Electron transport</keyword>
<keyword evidence="14" id="KW-1185">Reference proteome</keyword>
<dbReference type="Proteomes" id="UP000276770">
    <property type="component" value="Unassembled WGS sequence"/>
</dbReference>
<evidence type="ECO:0000313" key="13">
    <source>
        <dbReference type="EMBL" id="RLQ94845.1"/>
    </source>
</evidence>
<dbReference type="Pfam" id="PF02600">
    <property type="entry name" value="DsbB"/>
    <property type="match status" value="1"/>
</dbReference>
<organism evidence="13 14">
    <name type="scientific">Falsibacillus albus</name>
    <dbReference type="NCBI Taxonomy" id="2478915"/>
    <lineage>
        <taxon>Bacteria</taxon>
        <taxon>Bacillati</taxon>
        <taxon>Bacillota</taxon>
        <taxon>Bacilli</taxon>
        <taxon>Bacillales</taxon>
        <taxon>Bacillaceae</taxon>
        <taxon>Falsibacillus</taxon>
    </lineage>
</organism>
<dbReference type="RefSeq" id="WP_121681008.1">
    <property type="nucleotide sequence ID" value="NZ_RCVZ01000008.1"/>
</dbReference>
<dbReference type="Gene3D" id="1.20.1550.10">
    <property type="entry name" value="DsbB-like"/>
    <property type="match status" value="1"/>
</dbReference>
<proteinExistence type="inferred from homology"/>
<evidence type="ECO:0000256" key="11">
    <source>
        <dbReference type="ARBA" id="ARBA00023284"/>
    </source>
</evidence>
<dbReference type="PANTHER" id="PTHR43469:SF1">
    <property type="entry name" value="SPBETA PROPHAGE-DERIVED DISULFIDE BOND FORMATION PROTEIN B"/>
    <property type="match status" value="1"/>
</dbReference>
<feature type="transmembrane region" description="Helical" evidence="12">
    <location>
        <begin position="7"/>
        <end position="26"/>
    </location>
</feature>
<keyword evidence="7" id="KW-0560">Oxidoreductase</keyword>
<keyword evidence="8 12" id="KW-0472">Membrane</keyword>
<evidence type="ECO:0000256" key="9">
    <source>
        <dbReference type="ARBA" id="ARBA00023157"/>
    </source>
</evidence>
<dbReference type="OrthoDB" id="158402at2"/>
<feature type="transmembrane region" description="Helical" evidence="12">
    <location>
        <begin position="38"/>
        <end position="56"/>
    </location>
</feature>
<keyword evidence="3" id="KW-0813">Transport</keyword>
<keyword evidence="9" id="KW-1015">Disulfide bond</keyword>
<evidence type="ECO:0000256" key="1">
    <source>
        <dbReference type="ARBA" id="ARBA00004141"/>
    </source>
</evidence>
<dbReference type="GO" id="GO:0006457">
    <property type="term" value="P:protein folding"/>
    <property type="evidence" value="ECO:0007669"/>
    <property type="project" value="InterPro"/>
</dbReference>
<sequence>MKNKVNILFVIWVISFFATAGSLFFSEVAGYIPCELCWYQRILMYPMAILGIVAIIRKQSFFTHYAFTLSIIGSLISLFHYGLQKGVFPHSGTMCNQVSCAGQYINWFGFITIPFLALTSFLVISIISFINIRRGIQ</sequence>
<evidence type="ECO:0000256" key="7">
    <source>
        <dbReference type="ARBA" id="ARBA00023002"/>
    </source>
</evidence>
<dbReference type="InterPro" id="IPR012187">
    <property type="entry name" value="Disulphide_bond_form_BdbC"/>
</dbReference>
<evidence type="ECO:0000256" key="5">
    <source>
        <dbReference type="ARBA" id="ARBA00022982"/>
    </source>
</evidence>
<feature type="transmembrane region" description="Helical" evidence="12">
    <location>
        <begin position="104"/>
        <end position="130"/>
    </location>
</feature>
<evidence type="ECO:0000256" key="2">
    <source>
        <dbReference type="ARBA" id="ARBA00007602"/>
    </source>
</evidence>
<evidence type="ECO:0000256" key="12">
    <source>
        <dbReference type="SAM" id="Phobius"/>
    </source>
</evidence>
<keyword evidence="11" id="KW-0676">Redox-active center</keyword>
<dbReference type="InterPro" id="IPR023380">
    <property type="entry name" value="DsbB-like_sf"/>
</dbReference>
<keyword evidence="6 12" id="KW-1133">Transmembrane helix</keyword>
<dbReference type="GO" id="GO:0015035">
    <property type="term" value="F:protein-disulfide reductase activity"/>
    <property type="evidence" value="ECO:0007669"/>
    <property type="project" value="InterPro"/>
</dbReference>
<gene>
    <name evidence="13" type="ORF">D9X91_12710</name>
</gene>
<evidence type="ECO:0000256" key="3">
    <source>
        <dbReference type="ARBA" id="ARBA00022448"/>
    </source>
</evidence>
<dbReference type="PIRSF" id="PIRSF036659">
    <property type="entry name" value="BdbC"/>
    <property type="match status" value="1"/>
</dbReference>
<name>A0A3L7JWZ0_9BACI</name>
<dbReference type="InterPro" id="IPR003752">
    <property type="entry name" value="DiS_bond_form_DsbB/BdbC"/>
</dbReference>
<protein>
    <submittedName>
        <fullName evidence="13">Disulfide bond formation protein B</fullName>
    </submittedName>
</protein>
<evidence type="ECO:0000256" key="4">
    <source>
        <dbReference type="ARBA" id="ARBA00022692"/>
    </source>
</evidence>
<comment type="caution">
    <text evidence="13">The sequence shown here is derived from an EMBL/GenBank/DDBJ whole genome shotgun (WGS) entry which is preliminary data.</text>
</comment>
<evidence type="ECO:0000256" key="8">
    <source>
        <dbReference type="ARBA" id="ARBA00023136"/>
    </source>
</evidence>
<reference evidence="13 14" key="1">
    <citation type="submission" date="2018-10" db="EMBL/GenBank/DDBJ databases">
        <title>Falsibacillus sp. genome draft.</title>
        <authorList>
            <person name="Shi S."/>
        </authorList>
    </citation>
    <scope>NUCLEOTIDE SEQUENCE [LARGE SCALE GENOMIC DNA]</scope>
    <source>
        <strain evidence="13 14">GY 10110</strain>
    </source>
</reference>
<comment type="similarity">
    <text evidence="2">Belongs to the DsbB family. BdbC subfamily.</text>
</comment>
<evidence type="ECO:0000313" key="14">
    <source>
        <dbReference type="Proteomes" id="UP000276770"/>
    </source>
</evidence>
<dbReference type="SUPFAM" id="SSF158442">
    <property type="entry name" value="DsbB-like"/>
    <property type="match status" value="1"/>
</dbReference>